<dbReference type="CDD" id="cd14014">
    <property type="entry name" value="STKc_PknB_like"/>
    <property type="match status" value="1"/>
</dbReference>
<name>A0A9X2BUE4_9PROT</name>
<keyword evidence="9" id="KW-1185">Reference proteome</keyword>
<dbReference type="InterPro" id="IPR036457">
    <property type="entry name" value="PPM-type-like_dom_sf"/>
</dbReference>
<dbReference type="SMART" id="SM00220">
    <property type="entry name" value="S_TKc"/>
    <property type="match status" value="1"/>
</dbReference>
<dbReference type="AlphaFoldDB" id="A0A9X2BUE4"/>
<gene>
    <name evidence="8" type="ORF">M0638_06205</name>
</gene>
<dbReference type="Pfam" id="PF00069">
    <property type="entry name" value="Pkinase"/>
    <property type="match status" value="1"/>
</dbReference>
<dbReference type="Gene3D" id="3.60.40.10">
    <property type="entry name" value="PPM-type phosphatase domain"/>
    <property type="match status" value="1"/>
</dbReference>
<comment type="caution">
    <text evidence="8">The sequence shown here is derived from an EMBL/GenBank/DDBJ whole genome shotgun (WGS) entry which is preliminary data.</text>
</comment>
<evidence type="ECO:0000313" key="8">
    <source>
        <dbReference type="EMBL" id="MCK8783971.1"/>
    </source>
</evidence>
<evidence type="ECO:0000256" key="2">
    <source>
        <dbReference type="ARBA" id="ARBA00022741"/>
    </source>
</evidence>
<dbReference type="PROSITE" id="PS51746">
    <property type="entry name" value="PPM_2"/>
    <property type="match status" value="1"/>
</dbReference>
<feature type="domain" description="Protein kinase" evidence="6">
    <location>
        <begin position="261"/>
        <end position="532"/>
    </location>
</feature>
<evidence type="ECO:0000313" key="9">
    <source>
        <dbReference type="Proteomes" id="UP001139516"/>
    </source>
</evidence>
<evidence type="ECO:0000256" key="5">
    <source>
        <dbReference type="SAM" id="Phobius"/>
    </source>
</evidence>
<dbReference type="EMBL" id="JALPRX010000022">
    <property type="protein sequence ID" value="MCK8783971.1"/>
    <property type="molecule type" value="Genomic_DNA"/>
</dbReference>
<organism evidence="8 9">
    <name type="scientific">Roseomonas acroporae</name>
    <dbReference type="NCBI Taxonomy" id="2937791"/>
    <lineage>
        <taxon>Bacteria</taxon>
        <taxon>Pseudomonadati</taxon>
        <taxon>Pseudomonadota</taxon>
        <taxon>Alphaproteobacteria</taxon>
        <taxon>Acetobacterales</taxon>
        <taxon>Roseomonadaceae</taxon>
        <taxon>Roseomonas</taxon>
    </lineage>
</organism>
<dbReference type="GO" id="GO:0005524">
    <property type="term" value="F:ATP binding"/>
    <property type="evidence" value="ECO:0007669"/>
    <property type="project" value="UniProtKB-KW"/>
</dbReference>
<dbReference type="Pfam" id="PF13672">
    <property type="entry name" value="PP2C_2"/>
    <property type="match status" value="1"/>
</dbReference>
<dbReference type="InterPro" id="IPR011009">
    <property type="entry name" value="Kinase-like_dom_sf"/>
</dbReference>
<keyword evidence="5" id="KW-0812">Transmembrane</keyword>
<protein>
    <submittedName>
        <fullName evidence="8">Protein kinase</fullName>
    </submittedName>
</protein>
<dbReference type="Gene3D" id="3.30.200.20">
    <property type="entry name" value="Phosphorylase Kinase, domain 1"/>
    <property type="match status" value="1"/>
</dbReference>
<evidence type="ECO:0000256" key="3">
    <source>
        <dbReference type="ARBA" id="ARBA00022777"/>
    </source>
</evidence>
<keyword evidence="1" id="KW-0808">Transferase</keyword>
<reference evidence="8" key="1">
    <citation type="submission" date="2022-04" db="EMBL/GenBank/DDBJ databases">
        <title>Roseomonas acroporae sp. nov., isolated from coral Acropora digitifera.</title>
        <authorList>
            <person name="Sun H."/>
        </authorList>
    </citation>
    <scope>NUCLEOTIDE SEQUENCE</scope>
    <source>
        <strain evidence="8">NAR14</strain>
    </source>
</reference>
<accession>A0A9X2BUE4</accession>
<evidence type="ECO:0000256" key="4">
    <source>
        <dbReference type="ARBA" id="ARBA00022840"/>
    </source>
</evidence>
<dbReference type="Gene3D" id="1.10.510.10">
    <property type="entry name" value="Transferase(Phosphotransferase) domain 1"/>
    <property type="match status" value="1"/>
</dbReference>
<dbReference type="InterPro" id="IPR001932">
    <property type="entry name" value="PPM-type_phosphatase-like_dom"/>
</dbReference>
<dbReference type="PANTHER" id="PTHR43289:SF6">
    <property type="entry name" value="SERINE_THREONINE-PROTEIN KINASE NEKL-3"/>
    <property type="match status" value="1"/>
</dbReference>
<dbReference type="PROSITE" id="PS00108">
    <property type="entry name" value="PROTEIN_KINASE_ST"/>
    <property type="match status" value="1"/>
</dbReference>
<proteinExistence type="predicted"/>
<dbReference type="GO" id="GO:0004674">
    <property type="term" value="F:protein serine/threonine kinase activity"/>
    <property type="evidence" value="ECO:0007669"/>
    <property type="project" value="TreeGrafter"/>
</dbReference>
<keyword evidence="2" id="KW-0547">Nucleotide-binding</keyword>
<feature type="transmembrane region" description="Helical" evidence="5">
    <location>
        <begin position="551"/>
        <end position="571"/>
    </location>
</feature>
<evidence type="ECO:0000259" key="6">
    <source>
        <dbReference type="PROSITE" id="PS50011"/>
    </source>
</evidence>
<dbReference type="SUPFAM" id="SSF81606">
    <property type="entry name" value="PP2C-like"/>
    <property type="match status" value="1"/>
</dbReference>
<dbReference type="PANTHER" id="PTHR43289">
    <property type="entry name" value="MITOGEN-ACTIVATED PROTEIN KINASE KINASE KINASE 20-RELATED"/>
    <property type="match status" value="1"/>
</dbReference>
<feature type="domain" description="PPM-type phosphatase" evidence="7">
    <location>
        <begin position="2"/>
        <end position="228"/>
    </location>
</feature>
<dbReference type="SMART" id="SM00332">
    <property type="entry name" value="PP2Cc"/>
    <property type="match status" value="1"/>
</dbReference>
<dbReference type="Proteomes" id="UP001139516">
    <property type="component" value="Unassembled WGS sequence"/>
</dbReference>
<dbReference type="CDD" id="cd00143">
    <property type="entry name" value="PP2Cc"/>
    <property type="match status" value="1"/>
</dbReference>
<sequence>MRLAFVSEQGMRPRNEDYAAAWLGEPRRRALQGVIAVVADGVGGAKGGRVAAETAVRGFIDGMLGQSPALGVRRTGARAIEAVNRWIHSKGRTDPALEGMACTLTAAVLRGRRLHILHVGDTRLYRLRDGALQQLTTDHTPGRPGTSHTLLRAVGAAEWVRVDYAEHDLRAHDRLLLVSDGVHGGLSDARIAAELNRRAGTEEAARRLVDQALDARVGDNATALLLDILDLPPPDQADLESAMAALPILPPPRAGAVVDGYALDTLLADARYSRVFRGRDTTDGRAVVVKFPKAGATAEVTFRQSFLRESWIAARIRSPFVGEVLEPPAGRATQLYAVMPDYGDETLERRLLRPPPVRLAEGIAIATQLGKAVAALHRAGVVHRDIKPDNVLLLRGPRASREQGPRGQPAGLKLIDLGVARLPHLEDFAADAAPGTPSYMAPELFDGRPGDERSDIFALGVTLWRMWSGGAYPYGEVEAFSRPRFGRPGSLLAKRPDLPAWLDETLARAVAADPRERQGDALELVLELETGMARGAPAPARRRPLYERDPLLAWKLVSALLALALVASLALRAH</sequence>
<keyword evidence="5" id="KW-1133">Transmembrane helix</keyword>
<dbReference type="SMART" id="SM00331">
    <property type="entry name" value="PP2C_SIG"/>
    <property type="match status" value="1"/>
</dbReference>
<keyword evidence="5" id="KW-0472">Membrane</keyword>
<keyword evidence="4" id="KW-0067">ATP-binding</keyword>
<evidence type="ECO:0000256" key="1">
    <source>
        <dbReference type="ARBA" id="ARBA00022679"/>
    </source>
</evidence>
<dbReference type="PROSITE" id="PS50011">
    <property type="entry name" value="PROTEIN_KINASE_DOM"/>
    <property type="match status" value="1"/>
</dbReference>
<dbReference type="InterPro" id="IPR008271">
    <property type="entry name" value="Ser/Thr_kinase_AS"/>
</dbReference>
<dbReference type="RefSeq" id="WP_248666090.1">
    <property type="nucleotide sequence ID" value="NZ_JALPRX010000022.1"/>
</dbReference>
<keyword evidence="3 8" id="KW-0418">Kinase</keyword>
<dbReference type="SUPFAM" id="SSF56112">
    <property type="entry name" value="Protein kinase-like (PK-like)"/>
    <property type="match status" value="1"/>
</dbReference>
<dbReference type="InterPro" id="IPR000719">
    <property type="entry name" value="Prot_kinase_dom"/>
</dbReference>
<evidence type="ECO:0000259" key="7">
    <source>
        <dbReference type="PROSITE" id="PS51746"/>
    </source>
</evidence>